<name>A0A6I5A731_9BACI</name>
<dbReference type="OrthoDB" id="2971629at2"/>
<dbReference type="RefSeq" id="WP_160849179.1">
    <property type="nucleotide sequence ID" value="NZ_WMEQ01000025.1"/>
</dbReference>
<evidence type="ECO:0000313" key="1">
    <source>
        <dbReference type="EMBL" id="MYL35979.1"/>
    </source>
</evidence>
<dbReference type="Proteomes" id="UP000468638">
    <property type="component" value="Unassembled WGS sequence"/>
</dbReference>
<gene>
    <name evidence="1" type="ORF">GLW05_20630</name>
</gene>
<organism evidence="1 2">
    <name type="scientific">Pontibacillus yanchengensis</name>
    <dbReference type="NCBI Taxonomy" id="462910"/>
    <lineage>
        <taxon>Bacteria</taxon>
        <taxon>Bacillati</taxon>
        <taxon>Bacillota</taxon>
        <taxon>Bacilli</taxon>
        <taxon>Bacillales</taxon>
        <taxon>Bacillaceae</taxon>
        <taxon>Pontibacillus</taxon>
    </lineage>
</organism>
<accession>A0A6I5A731</accession>
<protein>
    <recommendedName>
        <fullName evidence="3">Fur-regulated basic protein FbpA</fullName>
    </recommendedName>
</protein>
<evidence type="ECO:0000313" key="2">
    <source>
        <dbReference type="Proteomes" id="UP000468638"/>
    </source>
</evidence>
<comment type="caution">
    <text evidence="1">The sequence shown here is derived from an EMBL/GenBank/DDBJ whole genome shotgun (WGS) entry which is preliminary data.</text>
</comment>
<sequence>MTLLQKAVEIKRNRLFKQLVEDGLYKRTDILENITLAQLERDFERRHAYLASKNGLSNIEVTTTMQQVE</sequence>
<evidence type="ECO:0008006" key="3">
    <source>
        <dbReference type="Google" id="ProtNLM"/>
    </source>
</evidence>
<dbReference type="EMBL" id="WMEQ01000025">
    <property type="protein sequence ID" value="MYL35979.1"/>
    <property type="molecule type" value="Genomic_DNA"/>
</dbReference>
<reference evidence="1 2" key="1">
    <citation type="submission" date="2019-11" db="EMBL/GenBank/DDBJ databases">
        <title>Genome sequences of 17 halophilic strains isolated from different environments.</title>
        <authorList>
            <person name="Furrow R.E."/>
        </authorList>
    </citation>
    <scope>NUCLEOTIDE SEQUENCE [LARGE SCALE GENOMIC DNA]</scope>
    <source>
        <strain evidence="1 2">22514_16_FS</strain>
    </source>
</reference>
<proteinExistence type="predicted"/>
<dbReference type="AlphaFoldDB" id="A0A6I5A731"/>